<name>A0A1U8KNX7_GOSHI</name>
<dbReference type="GeneID" id="107919164"/>
<dbReference type="Pfam" id="PF10354">
    <property type="entry name" value="BMT5-like"/>
    <property type="match status" value="2"/>
</dbReference>
<dbReference type="AlphaFoldDB" id="A0A1U8KNX7"/>
<feature type="domain" description="25S rRNA (uridine-N(3))-methyltransferase BMT5-like" evidence="1">
    <location>
        <begin position="105"/>
        <end position="170"/>
    </location>
</feature>
<reference evidence="2" key="1">
    <citation type="journal article" date="2020" name="Nat. Genet.">
        <title>Genomic diversifications of five Gossypium allopolyploid species and their impact on cotton improvement.</title>
        <authorList>
            <person name="Chen Z.J."/>
            <person name="Sreedasyam A."/>
            <person name="Ando A."/>
            <person name="Song Q."/>
            <person name="De Santiago L.M."/>
            <person name="Hulse-Kemp A.M."/>
            <person name="Ding M."/>
            <person name="Ye W."/>
            <person name="Kirkbride R.C."/>
            <person name="Jenkins J."/>
            <person name="Plott C."/>
            <person name="Lovell J."/>
            <person name="Lin Y.M."/>
            <person name="Vaughn R."/>
            <person name="Liu B."/>
            <person name="Simpson S."/>
            <person name="Scheffler B.E."/>
            <person name="Wen L."/>
            <person name="Saski C.A."/>
            <person name="Grover C.E."/>
            <person name="Hu G."/>
            <person name="Conover J.L."/>
            <person name="Carlson J.W."/>
            <person name="Shu S."/>
            <person name="Boston L.B."/>
            <person name="Williams M."/>
            <person name="Peterson D.G."/>
            <person name="McGee K."/>
            <person name="Jones D.C."/>
            <person name="Wendel J.F."/>
            <person name="Stelly D.M."/>
            <person name="Grimwood J."/>
            <person name="Schmutz J."/>
        </authorList>
    </citation>
    <scope>NUCLEOTIDE SEQUENCE [LARGE SCALE GENOMIC DNA]</scope>
    <source>
        <strain evidence="2">cv. TM-1</strain>
    </source>
</reference>
<dbReference type="STRING" id="3635.A0A1U8KNX7"/>
<evidence type="ECO:0000313" key="3">
    <source>
        <dbReference type="RefSeq" id="XP_016704172.1"/>
    </source>
</evidence>
<dbReference type="Proteomes" id="UP000818029">
    <property type="component" value="Chromosome D13"/>
</dbReference>
<gene>
    <name evidence="3" type="primary">LOC107919164</name>
</gene>
<dbReference type="OrthoDB" id="273345at2759"/>
<dbReference type="GO" id="GO:0005737">
    <property type="term" value="C:cytoplasm"/>
    <property type="evidence" value="ECO:0000318"/>
    <property type="project" value="GO_Central"/>
</dbReference>
<dbReference type="RefSeq" id="XP_016704172.1">
    <property type="nucleotide sequence ID" value="XM_016848683.1"/>
</dbReference>
<accession>A0A1U8KNX7</accession>
<feature type="domain" description="25S rRNA (uridine-N(3))-methyltransferase BMT5-like" evidence="1">
    <location>
        <begin position="29"/>
        <end position="99"/>
    </location>
</feature>
<dbReference type="PANTHER" id="PTHR11538">
    <property type="entry name" value="PHENYLALANYL-TRNA SYNTHETASE"/>
    <property type="match status" value="1"/>
</dbReference>
<dbReference type="PaxDb" id="3635-A0A1U8KNX7"/>
<dbReference type="GO" id="GO:0070475">
    <property type="term" value="P:rRNA base methylation"/>
    <property type="evidence" value="ECO:0000318"/>
    <property type="project" value="GO_Central"/>
</dbReference>
<dbReference type="KEGG" id="ghi:107919164"/>
<sequence length="194" mass="21794">MGSGNTACQRNEMEAEKRIKHYSSSHKILLVGEGDFSFAASLATSLGSGVNMVSTSLDSKVMLNKKYNEAMANVSRLEDIGCTVIHEVDCCTMSQHPKLMSNFLHKNVVEGFLRNAVEMLTENGEVHITHKTTHPFNMWEIEKLANEVGLGLLDEVPFFYRDYPGYKNKRGEGQRCDQSFPIGKSSTYKFKIMN</sequence>
<keyword evidence="2" id="KW-1185">Reference proteome</keyword>
<evidence type="ECO:0000313" key="2">
    <source>
        <dbReference type="Proteomes" id="UP000818029"/>
    </source>
</evidence>
<dbReference type="PANTHER" id="PTHR11538:SF89">
    <property type="entry name" value="PROTEIN, PUTATIVE (DUF2431)-RELATED"/>
    <property type="match status" value="1"/>
</dbReference>
<proteinExistence type="predicted"/>
<evidence type="ECO:0000259" key="1">
    <source>
        <dbReference type="Pfam" id="PF10354"/>
    </source>
</evidence>
<dbReference type="InterPro" id="IPR019446">
    <property type="entry name" value="BMT5-like"/>
</dbReference>
<organism evidence="2 3">
    <name type="scientific">Gossypium hirsutum</name>
    <name type="common">Upland cotton</name>
    <name type="synonym">Gossypium mexicanum</name>
    <dbReference type="NCBI Taxonomy" id="3635"/>
    <lineage>
        <taxon>Eukaryota</taxon>
        <taxon>Viridiplantae</taxon>
        <taxon>Streptophyta</taxon>
        <taxon>Embryophyta</taxon>
        <taxon>Tracheophyta</taxon>
        <taxon>Spermatophyta</taxon>
        <taxon>Magnoliopsida</taxon>
        <taxon>eudicotyledons</taxon>
        <taxon>Gunneridae</taxon>
        <taxon>Pentapetalae</taxon>
        <taxon>rosids</taxon>
        <taxon>malvids</taxon>
        <taxon>Malvales</taxon>
        <taxon>Malvaceae</taxon>
        <taxon>Malvoideae</taxon>
        <taxon>Gossypium</taxon>
    </lineage>
</organism>
<dbReference type="GO" id="GO:0070042">
    <property type="term" value="F:rRNA (uridine-N3-)-methyltransferase activity"/>
    <property type="evidence" value="ECO:0000318"/>
    <property type="project" value="GO_Central"/>
</dbReference>
<reference evidence="3" key="2">
    <citation type="submission" date="2025-08" db="UniProtKB">
        <authorList>
            <consortium name="RefSeq"/>
        </authorList>
    </citation>
    <scope>IDENTIFICATION</scope>
</reference>
<protein>
    <submittedName>
        <fullName evidence="3">Uncharacterized protein At4g26485</fullName>
    </submittedName>
</protein>